<dbReference type="STRING" id="200324.A0A2N5S8Y3"/>
<evidence type="ECO:0000313" key="12">
    <source>
        <dbReference type="EMBL" id="PLW09697.1"/>
    </source>
</evidence>
<dbReference type="InterPro" id="IPR001683">
    <property type="entry name" value="PX_dom"/>
</dbReference>
<dbReference type="OrthoDB" id="10064318at2759"/>
<dbReference type="PROSITE" id="PS50195">
    <property type="entry name" value="PX"/>
    <property type="match status" value="1"/>
</dbReference>
<gene>
    <name evidence="12" type="ORF">PCANC_20730</name>
</gene>
<evidence type="ECO:0000256" key="2">
    <source>
        <dbReference type="ARBA" id="ARBA00004496"/>
    </source>
</evidence>
<evidence type="ECO:0000256" key="6">
    <source>
        <dbReference type="ARBA" id="ARBA00022490"/>
    </source>
</evidence>
<protein>
    <recommendedName>
        <fullName evidence="4">Sorting nexin MVP1</fullName>
    </recommendedName>
    <alternativeName>
        <fullName evidence="9">Sorting nexin mvp1</fullName>
    </alternativeName>
</protein>
<dbReference type="SMART" id="SM00312">
    <property type="entry name" value="PX"/>
    <property type="match status" value="1"/>
</dbReference>
<feature type="compositionally biased region" description="Polar residues" evidence="10">
    <location>
        <begin position="216"/>
        <end position="227"/>
    </location>
</feature>
<dbReference type="Gene3D" id="3.30.1520.10">
    <property type="entry name" value="Phox-like domain"/>
    <property type="match status" value="1"/>
</dbReference>
<name>A0A2N5S8Y3_9BASI</name>
<dbReference type="SUPFAM" id="SSF64268">
    <property type="entry name" value="PX domain"/>
    <property type="match status" value="1"/>
</dbReference>
<dbReference type="GO" id="GO:0042147">
    <property type="term" value="P:retrograde transport, endosome to Golgi"/>
    <property type="evidence" value="ECO:0007669"/>
    <property type="project" value="InterPro"/>
</dbReference>
<dbReference type="Pfam" id="PF00787">
    <property type="entry name" value="PX"/>
    <property type="match status" value="1"/>
</dbReference>
<accession>A0A2N5S8Y3</accession>
<dbReference type="PANTHER" id="PTHR47554:SF1">
    <property type="entry name" value="SORTING NEXIN MVP1"/>
    <property type="match status" value="1"/>
</dbReference>
<feature type="domain" description="PX" evidence="11">
    <location>
        <begin position="298"/>
        <end position="414"/>
    </location>
</feature>
<reference evidence="12 13" key="1">
    <citation type="submission" date="2017-11" db="EMBL/GenBank/DDBJ databases">
        <title>De novo assembly and phasing of dikaryotic genomes from two isolates of Puccinia coronata f. sp. avenae, the causal agent of oat crown rust.</title>
        <authorList>
            <person name="Miller M.E."/>
            <person name="Zhang Y."/>
            <person name="Omidvar V."/>
            <person name="Sperschneider J."/>
            <person name="Schwessinger B."/>
            <person name="Raley C."/>
            <person name="Palmer J.M."/>
            <person name="Garnica D."/>
            <person name="Upadhyaya N."/>
            <person name="Rathjen J."/>
            <person name="Taylor J.M."/>
            <person name="Park R.F."/>
            <person name="Dodds P.N."/>
            <person name="Hirsch C.D."/>
            <person name="Kianian S.F."/>
            <person name="Figueroa M."/>
        </authorList>
    </citation>
    <scope>NUCLEOTIDE SEQUENCE [LARGE SCALE GENOMIC DNA]</scope>
    <source>
        <strain evidence="12">12NC29</strain>
    </source>
</reference>
<evidence type="ECO:0000259" key="11">
    <source>
        <dbReference type="PROSITE" id="PS50195"/>
    </source>
</evidence>
<evidence type="ECO:0000256" key="10">
    <source>
        <dbReference type="SAM" id="MobiDB-lite"/>
    </source>
</evidence>
<keyword evidence="7" id="KW-0653">Protein transport</keyword>
<feature type="region of interest" description="Disordered" evidence="10">
    <location>
        <begin position="216"/>
        <end position="249"/>
    </location>
</feature>
<dbReference type="PANTHER" id="PTHR47554">
    <property type="entry name" value="SORTING NEXIN MVP1"/>
    <property type="match status" value="1"/>
</dbReference>
<evidence type="ECO:0000256" key="7">
    <source>
        <dbReference type="ARBA" id="ARBA00022927"/>
    </source>
</evidence>
<evidence type="ECO:0000256" key="4">
    <source>
        <dbReference type="ARBA" id="ARBA00014268"/>
    </source>
</evidence>
<sequence length="682" mass="76966">MSRMNTWEHLLACCKRLNIGYYGQDRHLKIPSLEAEESTTAPLAPLNTLESSPPRLPSSHLTGELFTTPASTASSTLLAQSASDGYVNDPWSPKLLPGSNSVVGFDPDSRLQGNINDSALPLIYHQAFNATDPSNGTASIANVHRVLASSGVGASTIEQILSVSCGRSSRVSKQEFSIALAAVAFAQKGKSPLCVQTIISRKSTFPLPTLDLGTSITNTNNRTQAQRSALPEDPWSTSPSSVAKTRSAEASTISTSLPFLIDQAETATPRTSEPRLNSRIQPDPQFSNSHFLPHFNPLQRDSVSIRLSSPEGWLLKHNVYTVDHERKGTSVPRRYSDFVWLYECLLKRYPFRLLPILPPKRLAISGHHLVAGDDSQFLERRRRGLQRCLNFLVNHPVLSTDSILLTFLSEPSDLATWRSHSRVNLVEESVSTRLTPAQEMSIPEDLDNHSANFRSRLPLMIEHWGRICNGLERMVRRHEAQSSDLTKIQFAIGSALDSGRAALNSEQSEWTLNEVQRAEEETELFGQHIGKHAEIVEHRAGRLSLSTQEKIRAHKELFTNFVSLFERIDRLSGDDVDERLKPRAELNKRKMEAAREAQRPGWEDEVDRLKNLIEQDRAGIEFKLRRRVFIRWCLWQEMVHTLRVASLIRFAWKEFVDHERQFSERSTRNWIDLIEIIDSVSI</sequence>
<evidence type="ECO:0000313" key="13">
    <source>
        <dbReference type="Proteomes" id="UP000235388"/>
    </source>
</evidence>
<comment type="subcellular location">
    <subcellularLocation>
        <location evidence="2">Cytoplasm</location>
    </subcellularLocation>
    <subcellularLocation>
        <location evidence="1">Membrane</location>
        <topology evidence="1">Peripheral membrane protein</topology>
        <orientation evidence="1">Cytoplasmic side</orientation>
    </subcellularLocation>
</comment>
<feature type="compositionally biased region" description="Polar residues" evidence="10">
    <location>
        <begin position="235"/>
        <end position="249"/>
    </location>
</feature>
<dbReference type="Pfam" id="PF19566">
    <property type="entry name" value="Snx8_BAR_dom"/>
    <property type="match status" value="1"/>
</dbReference>
<dbReference type="FunFam" id="3.30.1520.10:FF:000042">
    <property type="entry name" value="Sorting nexin mvp1"/>
    <property type="match status" value="1"/>
</dbReference>
<keyword evidence="6" id="KW-0963">Cytoplasm</keyword>
<dbReference type="Gene3D" id="1.10.238.10">
    <property type="entry name" value="EF-hand"/>
    <property type="match status" value="1"/>
</dbReference>
<dbReference type="AlphaFoldDB" id="A0A2N5S8Y3"/>
<dbReference type="InterPro" id="IPR028662">
    <property type="entry name" value="SNX8/Mvp1"/>
</dbReference>
<dbReference type="InterPro" id="IPR035704">
    <property type="entry name" value="SNX8/Mvp1_PX"/>
</dbReference>
<dbReference type="EMBL" id="PGCJ01001092">
    <property type="protein sequence ID" value="PLW09697.1"/>
    <property type="molecule type" value="Genomic_DNA"/>
</dbReference>
<proteinExistence type="inferred from homology"/>
<organism evidence="12 13">
    <name type="scientific">Puccinia coronata f. sp. avenae</name>
    <dbReference type="NCBI Taxonomy" id="200324"/>
    <lineage>
        <taxon>Eukaryota</taxon>
        <taxon>Fungi</taxon>
        <taxon>Dikarya</taxon>
        <taxon>Basidiomycota</taxon>
        <taxon>Pucciniomycotina</taxon>
        <taxon>Pucciniomycetes</taxon>
        <taxon>Pucciniales</taxon>
        <taxon>Pucciniaceae</taxon>
        <taxon>Puccinia</taxon>
    </lineage>
</organism>
<dbReference type="GO" id="GO:0005768">
    <property type="term" value="C:endosome"/>
    <property type="evidence" value="ECO:0007669"/>
    <property type="project" value="TreeGrafter"/>
</dbReference>
<dbReference type="GO" id="GO:0006623">
    <property type="term" value="P:protein targeting to vacuole"/>
    <property type="evidence" value="ECO:0007669"/>
    <property type="project" value="TreeGrafter"/>
</dbReference>
<evidence type="ECO:0000256" key="1">
    <source>
        <dbReference type="ARBA" id="ARBA00004287"/>
    </source>
</evidence>
<keyword evidence="13" id="KW-1185">Reference proteome</keyword>
<evidence type="ECO:0000256" key="3">
    <source>
        <dbReference type="ARBA" id="ARBA00010883"/>
    </source>
</evidence>
<comment type="caution">
    <text evidence="12">The sequence shown here is derived from an EMBL/GenBank/DDBJ whole genome shotgun (WGS) entry which is preliminary data.</text>
</comment>
<keyword evidence="5" id="KW-0813">Transport</keyword>
<dbReference type="GO" id="GO:0032266">
    <property type="term" value="F:phosphatidylinositol-3-phosphate binding"/>
    <property type="evidence" value="ECO:0007669"/>
    <property type="project" value="TreeGrafter"/>
</dbReference>
<dbReference type="GO" id="GO:0005829">
    <property type="term" value="C:cytosol"/>
    <property type="evidence" value="ECO:0007669"/>
    <property type="project" value="GOC"/>
</dbReference>
<evidence type="ECO:0000256" key="5">
    <source>
        <dbReference type="ARBA" id="ARBA00022448"/>
    </source>
</evidence>
<evidence type="ECO:0000256" key="9">
    <source>
        <dbReference type="ARBA" id="ARBA00072009"/>
    </source>
</evidence>
<dbReference type="GO" id="GO:0016020">
    <property type="term" value="C:membrane"/>
    <property type="evidence" value="ECO:0007669"/>
    <property type="project" value="UniProtKB-SubCell"/>
</dbReference>
<dbReference type="CDD" id="cd06866">
    <property type="entry name" value="PX_SNX8_Mvp1p_like"/>
    <property type="match status" value="1"/>
</dbReference>
<dbReference type="Proteomes" id="UP000235388">
    <property type="component" value="Unassembled WGS sequence"/>
</dbReference>
<keyword evidence="8" id="KW-0472">Membrane</keyword>
<evidence type="ECO:0000256" key="8">
    <source>
        <dbReference type="ARBA" id="ARBA00023136"/>
    </source>
</evidence>
<comment type="similarity">
    <text evidence="3">Belongs to the sorting nexin family.</text>
</comment>
<dbReference type="InterPro" id="IPR036871">
    <property type="entry name" value="PX_dom_sf"/>
</dbReference>
<dbReference type="InterPro" id="IPR045734">
    <property type="entry name" value="Snx8_BAR_dom"/>
</dbReference>